<feature type="domain" description="Helicase ATP-binding" evidence="11">
    <location>
        <begin position="203"/>
        <end position="359"/>
    </location>
</feature>
<evidence type="ECO:0000256" key="10">
    <source>
        <dbReference type="SAM" id="MobiDB-lite"/>
    </source>
</evidence>
<evidence type="ECO:0000256" key="9">
    <source>
        <dbReference type="ARBA" id="ARBA00048988"/>
    </source>
</evidence>
<organism evidence="13 14">
    <name type="scientific">Paenibacillus hemerocallicola</name>
    <dbReference type="NCBI Taxonomy" id="1172614"/>
    <lineage>
        <taxon>Bacteria</taxon>
        <taxon>Bacillati</taxon>
        <taxon>Bacillota</taxon>
        <taxon>Bacilli</taxon>
        <taxon>Bacillales</taxon>
        <taxon>Paenibacillaceae</taxon>
        <taxon>Paenibacillus</taxon>
    </lineage>
</organism>
<reference evidence="13 14" key="1">
    <citation type="submission" date="2019-05" db="EMBL/GenBank/DDBJ databases">
        <title>We sequenced the genome of Paenibacillus hemerocallicola KCTC 33185 for further insight into its adaptation and study the phylogeny of Paenibacillus.</title>
        <authorList>
            <person name="Narsing Rao M.P."/>
        </authorList>
    </citation>
    <scope>NUCLEOTIDE SEQUENCE [LARGE SCALE GENOMIC DNA]</scope>
    <source>
        <strain evidence="13 14">KCTC 33185</strain>
    </source>
</reference>
<evidence type="ECO:0000256" key="4">
    <source>
        <dbReference type="ARBA" id="ARBA00022806"/>
    </source>
</evidence>
<dbReference type="Gene3D" id="3.40.50.300">
    <property type="entry name" value="P-loop containing nucleotide triphosphate hydrolases"/>
    <property type="match status" value="2"/>
</dbReference>
<comment type="caution">
    <text evidence="13">The sequence shown here is derived from an EMBL/GenBank/DDBJ whole genome shotgun (WGS) entry which is preliminary data.</text>
</comment>
<dbReference type="PROSITE" id="PS51194">
    <property type="entry name" value="HELICASE_CTER"/>
    <property type="match status" value="1"/>
</dbReference>
<accession>A0A5C4TDM0</accession>
<dbReference type="GO" id="GO:0043138">
    <property type="term" value="F:3'-5' DNA helicase activity"/>
    <property type="evidence" value="ECO:0007669"/>
    <property type="project" value="UniProtKB-EC"/>
</dbReference>
<dbReference type="OrthoDB" id="9802848at2"/>
<sequence>MRYDPDRPLVVQSDSTLMLEADHPQGEEAGSALSRFAELVKTPGQIHTYRMTPLSLWNAASSGLSVERILDVLNGYGKFDVPLQVKQNVIHFVGRYGLVKLVPDGQRMMLAADDAELLEKLAGYKSLQSYFIGGTAAAGALEICPAYRGMIKQDLIKLGFPVQDLAGYHHGEVLPIRLRGSTAAGEPFVLRDYQRNAADAFYDGERLHGGSGVVVLPCGAGKTVIGIAALARLQCAALILTTNVASVRQWKRELLDKTDLDEELVGEYCGDRKEVRPVTIATYQILTHRHRKDDGFSHMSLFNERDWGLIIYDEVHLLPAPVFRATADIQATRRLGLTATLVREDGREEDVFSLVGPKLFEAGWKDLEQKGWVARVQCTEVRVPLTEPLREVYTRAEARHKHRIAGENPVKLDVLVDLLNRHKEEPTLVIGQYLDQLKHISEKVGAPMISGDMPHEERDGLYERFNRGDIRTLVVSKVANFAIDLPDARVAIQVSGSFGSRQEEAQRLGRILRPKRENNNAFFYSLVSDDTREQDFSMHRQLFLLEQGYRYEIRKSEPGCGSGREMEERHEACGAAGEHA</sequence>
<dbReference type="GO" id="GO:0005524">
    <property type="term" value="F:ATP binding"/>
    <property type="evidence" value="ECO:0007669"/>
    <property type="project" value="UniProtKB-KW"/>
</dbReference>
<evidence type="ECO:0000259" key="11">
    <source>
        <dbReference type="PROSITE" id="PS51192"/>
    </source>
</evidence>
<feature type="domain" description="Helicase C-terminal" evidence="12">
    <location>
        <begin position="411"/>
        <end position="557"/>
    </location>
</feature>
<evidence type="ECO:0000256" key="8">
    <source>
        <dbReference type="ARBA" id="ARBA00034808"/>
    </source>
</evidence>
<dbReference type="Pfam" id="PF04851">
    <property type="entry name" value="ResIII"/>
    <property type="match status" value="1"/>
</dbReference>
<dbReference type="GO" id="GO:0003677">
    <property type="term" value="F:DNA binding"/>
    <property type="evidence" value="ECO:0007669"/>
    <property type="project" value="InterPro"/>
</dbReference>
<dbReference type="InterPro" id="IPR032438">
    <property type="entry name" value="ERCC3_RAD25_C"/>
</dbReference>
<dbReference type="PANTHER" id="PTHR11274:SF0">
    <property type="entry name" value="GENERAL TRANSCRIPTION AND DNA REPAIR FACTOR IIH HELICASE SUBUNIT XPB"/>
    <property type="match status" value="1"/>
</dbReference>
<evidence type="ECO:0000259" key="12">
    <source>
        <dbReference type="PROSITE" id="PS51194"/>
    </source>
</evidence>
<dbReference type="InterPro" id="IPR050615">
    <property type="entry name" value="ATP-dep_DNA_Helicase"/>
</dbReference>
<dbReference type="Pfam" id="PF16203">
    <property type="entry name" value="ERCC3_RAD25_C"/>
    <property type="match status" value="1"/>
</dbReference>
<dbReference type="InterPro" id="IPR006935">
    <property type="entry name" value="Helicase/UvrB_N"/>
</dbReference>
<dbReference type="SMART" id="SM00487">
    <property type="entry name" value="DEXDc"/>
    <property type="match status" value="1"/>
</dbReference>
<feature type="compositionally biased region" description="Basic and acidic residues" evidence="10">
    <location>
        <begin position="564"/>
        <end position="580"/>
    </location>
</feature>
<keyword evidence="6" id="KW-0413">Isomerase</keyword>
<keyword evidence="4 13" id="KW-0347">Helicase</keyword>
<dbReference type="EC" id="5.6.2.4" evidence="8"/>
<dbReference type="Proteomes" id="UP000307943">
    <property type="component" value="Unassembled WGS sequence"/>
</dbReference>
<keyword evidence="2" id="KW-0547">Nucleotide-binding</keyword>
<evidence type="ECO:0000256" key="5">
    <source>
        <dbReference type="ARBA" id="ARBA00022840"/>
    </source>
</evidence>
<dbReference type="Pfam" id="PF13625">
    <property type="entry name" value="Helicase_C_3"/>
    <property type="match status" value="1"/>
</dbReference>
<proteinExistence type="inferred from homology"/>
<dbReference type="InterPro" id="IPR014001">
    <property type="entry name" value="Helicase_ATP-bd"/>
</dbReference>
<name>A0A5C4TDM0_9BACL</name>
<dbReference type="RefSeq" id="WP_139601319.1">
    <property type="nucleotide sequence ID" value="NZ_VDCQ01000006.1"/>
</dbReference>
<dbReference type="InterPro" id="IPR032830">
    <property type="entry name" value="XPB/Ssl2_N"/>
</dbReference>
<dbReference type="PRINTS" id="PR00851">
    <property type="entry name" value="XRODRMPGMNTB"/>
</dbReference>
<evidence type="ECO:0000313" key="13">
    <source>
        <dbReference type="EMBL" id="TNJ67184.1"/>
    </source>
</evidence>
<evidence type="ECO:0000256" key="1">
    <source>
        <dbReference type="ARBA" id="ARBA00006637"/>
    </source>
</evidence>
<dbReference type="CDD" id="cd18789">
    <property type="entry name" value="SF2_C_XPB"/>
    <property type="match status" value="1"/>
</dbReference>
<gene>
    <name evidence="13" type="ORF">FE784_06470</name>
</gene>
<keyword evidence="5" id="KW-0067">ATP-binding</keyword>
<protein>
    <recommendedName>
        <fullName evidence="8">DNA 3'-5' helicase</fullName>
        <ecNumber evidence="8">5.6.2.4</ecNumber>
    </recommendedName>
</protein>
<dbReference type="EMBL" id="VDCQ01000006">
    <property type="protein sequence ID" value="TNJ67184.1"/>
    <property type="molecule type" value="Genomic_DNA"/>
</dbReference>
<comment type="catalytic activity">
    <reaction evidence="9">
        <text>ATP + H2O = ADP + phosphate + H(+)</text>
        <dbReference type="Rhea" id="RHEA:13065"/>
        <dbReference type="ChEBI" id="CHEBI:15377"/>
        <dbReference type="ChEBI" id="CHEBI:15378"/>
        <dbReference type="ChEBI" id="CHEBI:30616"/>
        <dbReference type="ChEBI" id="CHEBI:43474"/>
        <dbReference type="ChEBI" id="CHEBI:456216"/>
        <dbReference type="EC" id="5.6.2.4"/>
    </reaction>
</comment>
<dbReference type="AlphaFoldDB" id="A0A5C4TDM0"/>
<dbReference type="CDD" id="cd18029">
    <property type="entry name" value="DEXHc_XPB"/>
    <property type="match status" value="1"/>
</dbReference>
<dbReference type="GO" id="GO:0016787">
    <property type="term" value="F:hydrolase activity"/>
    <property type="evidence" value="ECO:0007669"/>
    <property type="project" value="UniProtKB-KW"/>
</dbReference>
<dbReference type="PANTHER" id="PTHR11274">
    <property type="entry name" value="RAD25/XP-B DNA REPAIR HELICASE"/>
    <property type="match status" value="1"/>
</dbReference>
<feature type="region of interest" description="Disordered" evidence="10">
    <location>
        <begin position="558"/>
        <end position="580"/>
    </location>
</feature>
<dbReference type="SMART" id="SM00490">
    <property type="entry name" value="HELICc"/>
    <property type="match status" value="1"/>
</dbReference>
<evidence type="ECO:0000313" key="14">
    <source>
        <dbReference type="Proteomes" id="UP000307943"/>
    </source>
</evidence>
<dbReference type="NCBIfam" id="NF045503">
    <property type="entry name" value="repair_heli_XPB"/>
    <property type="match status" value="1"/>
</dbReference>
<keyword evidence="3" id="KW-0378">Hydrolase</keyword>
<dbReference type="InterPro" id="IPR001650">
    <property type="entry name" value="Helicase_C-like"/>
</dbReference>
<evidence type="ECO:0000256" key="7">
    <source>
        <dbReference type="ARBA" id="ARBA00034617"/>
    </source>
</evidence>
<comment type="catalytic activity">
    <reaction evidence="7">
        <text>Couples ATP hydrolysis with the unwinding of duplex DNA by translocating in the 3'-5' direction.</text>
        <dbReference type="EC" id="5.6.2.4"/>
    </reaction>
</comment>
<comment type="similarity">
    <text evidence="1">Belongs to the helicase family. RAD25/XPB subfamily.</text>
</comment>
<dbReference type="SUPFAM" id="SSF52540">
    <property type="entry name" value="P-loop containing nucleoside triphosphate hydrolases"/>
    <property type="match status" value="2"/>
</dbReference>
<dbReference type="PROSITE" id="PS51192">
    <property type="entry name" value="HELICASE_ATP_BIND_1"/>
    <property type="match status" value="1"/>
</dbReference>
<dbReference type="InterPro" id="IPR027417">
    <property type="entry name" value="P-loop_NTPase"/>
</dbReference>
<keyword evidence="14" id="KW-1185">Reference proteome</keyword>
<evidence type="ECO:0000256" key="3">
    <source>
        <dbReference type="ARBA" id="ARBA00022801"/>
    </source>
</evidence>
<evidence type="ECO:0000256" key="6">
    <source>
        <dbReference type="ARBA" id="ARBA00023235"/>
    </source>
</evidence>
<evidence type="ECO:0000256" key="2">
    <source>
        <dbReference type="ARBA" id="ARBA00022741"/>
    </source>
</evidence>